<organism evidence="9 10">
    <name type="scientific">Strongylocentrotus purpuratus</name>
    <name type="common">Purple sea urchin</name>
    <dbReference type="NCBI Taxonomy" id="7668"/>
    <lineage>
        <taxon>Eukaryota</taxon>
        <taxon>Metazoa</taxon>
        <taxon>Echinodermata</taxon>
        <taxon>Eleutherozoa</taxon>
        <taxon>Echinozoa</taxon>
        <taxon>Echinoidea</taxon>
        <taxon>Euechinoidea</taxon>
        <taxon>Echinacea</taxon>
        <taxon>Camarodonta</taxon>
        <taxon>Echinidea</taxon>
        <taxon>Strongylocentrotidae</taxon>
        <taxon>Strongylocentrotus</taxon>
    </lineage>
</organism>
<protein>
    <recommendedName>
        <fullName evidence="8">TM2 domain-containing protein</fullName>
    </recommendedName>
</protein>
<dbReference type="OMA" id="IWEHEIA"/>
<feature type="region of interest" description="Disordered" evidence="6">
    <location>
        <begin position="361"/>
        <end position="393"/>
    </location>
</feature>
<keyword evidence="5 7" id="KW-0472">Membrane</keyword>
<reference evidence="10" key="1">
    <citation type="submission" date="2015-02" db="EMBL/GenBank/DDBJ databases">
        <title>Genome sequencing for Strongylocentrotus purpuratus.</title>
        <authorList>
            <person name="Murali S."/>
            <person name="Liu Y."/>
            <person name="Vee V."/>
            <person name="English A."/>
            <person name="Wang M."/>
            <person name="Skinner E."/>
            <person name="Han Y."/>
            <person name="Muzny D.M."/>
            <person name="Worley K.C."/>
            <person name="Gibbs R.A."/>
        </authorList>
    </citation>
    <scope>NUCLEOTIDE SEQUENCE</scope>
</reference>
<feature type="transmembrane region" description="Helical" evidence="7">
    <location>
        <begin position="112"/>
        <end position="131"/>
    </location>
</feature>
<evidence type="ECO:0000256" key="7">
    <source>
        <dbReference type="SAM" id="Phobius"/>
    </source>
</evidence>
<feature type="transmembrane region" description="Helical" evidence="7">
    <location>
        <begin position="270"/>
        <end position="295"/>
    </location>
</feature>
<keyword evidence="10" id="KW-1185">Reference proteome</keyword>
<feature type="region of interest" description="Disordered" evidence="6">
    <location>
        <begin position="1"/>
        <end position="37"/>
    </location>
</feature>
<feature type="compositionally biased region" description="Basic and acidic residues" evidence="6">
    <location>
        <begin position="1"/>
        <end position="11"/>
    </location>
</feature>
<dbReference type="OrthoDB" id="10262359at2759"/>
<evidence type="ECO:0000256" key="4">
    <source>
        <dbReference type="ARBA" id="ARBA00022989"/>
    </source>
</evidence>
<dbReference type="Proteomes" id="UP000007110">
    <property type="component" value="Unassembled WGS sequence"/>
</dbReference>
<keyword evidence="4 7" id="KW-1133">Transmembrane helix</keyword>
<dbReference type="InterPro" id="IPR007829">
    <property type="entry name" value="TM2"/>
</dbReference>
<feature type="compositionally biased region" description="Polar residues" evidence="6">
    <location>
        <begin position="372"/>
        <end position="393"/>
    </location>
</feature>
<name>A0A7M7LP26_STRPU</name>
<dbReference type="AlphaFoldDB" id="A0A7M7LP26"/>
<dbReference type="InParanoid" id="A0A7M7LP26"/>
<accession>A0A7M7LP26</accession>
<feature type="compositionally biased region" description="Polar residues" evidence="6">
    <location>
        <begin position="12"/>
        <end position="27"/>
    </location>
</feature>
<dbReference type="PANTHER" id="PTHR21016:SF25">
    <property type="entry name" value="TM2 DOMAIN-CONTAINING PROTEIN DDB_G0277895-RELATED"/>
    <property type="match status" value="1"/>
</dbReference>
<comment type="similarity">
    <text evidence="2">Belongs to the TM2 family.</text>
</comment>
<feature type="transmembrane region" description="Helical" evidence="7">
    <location>
        <begin position="242"/>
        <end position="264"/>
    </location>
</feature>
<proteinExistence type="inferred from homology"/>
<feature type="domain" description="TM2" evidence="8">
    <location>
        <begin position="242"/>
        <end position="289"/>
    </location>
</feature>
<sequence>MSTTDDKRNLFENETGTGTSELPSQPASYPRAPQYQHGTQHPYQQAYCYPTQPVAPPPSVLPYDLDQVMVVPFALQSRRYTPKSLTLAVILCIPILGLFGVHHFYLNRPLLGGLYCSTLGLFGIGWVVDWFRIPCLVKRCNEDLKEAHEKGHWLFCTERFVGPLRKISLVDAYLMWLPPFGLFGTHHYYLGRTRYASFHSFSFGLNVVGWVFDLLRMPWLVRKANEEVTRMKAGIKVERPPYSLLDAYFLAVPLGFFGLHHFYLGNTKRGILYLCTLGVFGLGWLVDMFQMPLIVSEANKERELRERLNGAFTHQQNQASTTTVVVVPAGGGYQASTGYLIEQPPAYAAYNTTGEVVERSCMTSGRPDNHEYNVQSAQIPPQNGYNSMDVSKG</sequence>
<comment type="subcellular location">
    <subcellularLocation>
        <location evidence="1">Membrane</location>
        <topology evidence="1">Multi-pass membrane protein</topology>
    </subcellularLocation>
</comment>
<evidence type="ECO:0000256" key="3">
    <source>
        <dbReference type="ARBA" id="ARBA00022692"/>
    </source>
</evidence>
<evidence type="ECO:0000313" key="9">
    <source>
        <dbReference type="EnsemblMetazoa" id="XP_003724174"/>
    </source>
</evidence>
<dbReference type="InterPro" id="IPR050932">
    <property type="entry name" value="TM2D1-3-like"/>
</dbReference>
<evidence type="ECO:0000256" key="5">
    <source>
        <dbReference type="ARBA" id="ARBA00023136"/>
    </source>
</evidence>
<dbReference type="PANTHER" id="PTHR21016">
    <property type="entry name" value="BETA-AMYLOID BINDING PROTEIN-RELATED"/>
    <property type="match status" value="1"/>
</dbReference>
<evidence type="ECO:0000256" key="6">
    <source>
        <dbReference type="SAM" id="MobiDB-lite"/>
    </source>
</evidence>
<evidence type="ECO:0000259" key="8">
    <source>
        <dbReference type="Pfam" id="PF05154"/>
    </source>
</evidence>
<evidence type="ECO:0000313" key="10">
    <source>
        <dbReference type="Proteomes" id="UP000007110"/>
    </source>
</evidence>
<dbReference type="KEGG" id="spu:100891418"/>
<evidence type="ECO:0000256" key="1">
    <source>
        <dbReference type="ARBA" id="ARBA00004141"/>
    </source>
</evidence>
<keyword evidence="3 7" id="KW-0812">Transmembrane</keyword>
<feature type="domain" description="TM2" evidence="8">
    <location>
        <begin position="82"/>
        <end position="131"/>
    </location>
</feature>
<dbReference type="Pfam" id="PF05154">
    <property type="entry name" value="TM2"/>
    <property type="match status" value="2"/>
</dbReference>
<feature type="transmembrane region" description="Helical" evidence="7">
    <location>
        <begin position="201"/>
        <end position="221"/>
    </location>
</feature>
<feature type="transmembrane region" description="Helical" evidence="7">
    <location>
        <begin position="85"/>
        <end position="106"/>
    </location>
</feature>
<reference evidence="9" key="2">
    <citation type="submission" date="2021-01" db="UniProtKB">
        <authorList>
            <consortium name="EnsemblMetazoa"/>
        </authorList>
    </citation>
    <scope>IDENTIFICATION</scope>
</reference>
<dbReference type="GO" id="GO:0016020">
    <property type="term" value="C:membrane"/>
    <property type="evidence" value="ECO:0007669"/>
    <property type="project" value="UniProtKB-SubCell"/>
</dbReference>
<dbReference type="EnsemblMetazoa" id="XM_003724126">
    <property type="protein sequence ID" value="XP_003724174"/>
    <property type="gene ID" value="LOC100891418"/>
</dbReference>
<evidence type="ECO:0000256" key="2">
    <source>
        <dbReference type="ARBA" id="ARBA00008284"/>
    </source>
</evidence>
<dbReference type="RefSeq" id="XP_003724174.2">
    <property type="nucleotide sequence ID" value="XM_003724126.3"/>
</dbReference>
<dbReference type="GeneID" id="100891418"/>